<accession>A0A0K2TUW5</accession>
<organism evidence="1">
    <name type="scientific">Lepeophtheirus salmonis</name>
    <name type="common">Salmon louse</name>
    <name type="synonym">Caligus salmonis</name>
    <dbReference type="NCBI Taxonomy" id="72036"/>
    <lineage>
        <taxon>Eukaryota</taxon>
        <taxon>Metazoa</taxon>
        <taxon>Ecdysozoa</taxon>
        <taxon>Arthropoda</taxon>
        <taxon>Crustacea</taxon>
        <taxon>Multicrustacea</taxon>
        <taxon>Hexanauplia</taxon>
        <taxon>Copepoda</taxon>
        <taxon>Siphonostomatoida</taxon>
        <taxon>Caligidae</taxon>
        <taxon>Lepeophtheirus</taxon>
    </lineage>
</organism>
<dbReference type="AlphaFoldDB" id="A0A0K2TUW5"/>
<sequence length="49" mass="5726">MCGIESNDRSCLFISPIYKERVNEMKWNIIAYRDHESSIVKNSLVSFNS</sequence>
<proteinExistence type="predicted"/>
<name>A0A0K2TUW5_LEPSM</name>
<reference evidence="1" key="1">
    <citation type="submission" date="2014-05" db="EMBL/GenBank/DDBJ databases">
        <authorList>
            <person name="Chronopoulou M."/>
        </authorList>
    </citation>
    <scope>NUCLEOTIDE SEQUENCE</scope>
    <source>
        <tissue evidence="1">Whole organism</tissue>
    </source>
</reference>
<evidence type="ECO:0000313" key="1">
    <source>
        <dbReference type="EMBL" id="CDW29447.1"/>
    </source>
</evidence>
<dbReference type="EMBL" id="HACA01012086">
    <property type="protein sequence ID" value="CDW29447.1"/>
    <property type="molecule type" value="Transcribed_RNA"/>
</dbReference>
<protein>
    <submittedName>
        <fullName evidence="1">Uncharacterized protein</fullName>
    </submittedName>
</protein>